<keyword evidence="8 15" id="KW-0067">ATP-binding</keyword>
<protein>
    <recommendedName>
        <fullName evidence="13">DNA 3'-5' helicase</fullName>
        <ecNumber evidence="13">5.6.2.4</ecNumber>
    </recommendedName>
</protein>
<dbReference type="Gene3D" id="3.40.50.300">
    <property type="entry name" value="P-loop containing nucleotide triphosphate hydrolases"/>
    <property type="match status" value="3"/>
</dbReference>
<feature type="domain" description="UvrD-like helicase C-terminal" evidence="18">
    <location>
        <begin position="320"/>
        <end position="622"/>
    </location>
</feature>
<evidence type="ECO:0000256" key="13">
    <source>
        <dbReference type="ARBA" id="ARBA00034808"/>
    </source>
</evidence>
<organism evidence="19 20">
    <name type="scientific">Fodinicola feengrottensis</name>
    <dbReference type="NCBI Taxonomy" id="435914"/>
    <lineage>
        <taxon>Bacteria</taxon>
        <taxon>Bacillati</taxon>
        <taxon>Actinomycetota</taxon>
        <taxon>Actinomycetes</taxon>
        <taxon>Mycobacteriales</taxon>
        <taxon>Fodinicola</taxon>
    </lineage>
</organism>
<evidence type="ECO:0000256" key="16">
    <source>
        <dbReference type="SAM" id="MobiDB-lite"/>
    </source>
</evidence>
<dbReference type="Gene3D" id="3.90.320.10">
    <property type="match status" value="1"/>
</dbReference>
<comment type="caution">
    <text evidence="19">The sequence shown here is derived from an EMBL/GenBank/DDBJ whole genome shotgun (WGS) entry which is preliminary data.</text>
</comment>
<dbReference type="InterPro" id="IPR014016">
    <property type="entry name" value="UvrD-like_ATP-bd"/>
</dbReference>
<evidence type="ECO:0000256" key="3">
    <source>
        <dbReference type="ARBA" id="ARBA00022741"/>
    </source>
</evidence>
<keyword evidence="4" id="KW-0227">DNA damage</keyword>
<dbReference type="EMBL" id="BAAANY010000031">
    <property type="protein sequence ID" value="GAA1705758.1"/>
    <property type="molecule type" value="Genomic_DNA"/>
</dbReference>
<dbReference type="InterPro" id="IPR027417">
    <property type="entry name" value="P-loop_NTPase"/>
</dbReference>
<gene>
    <name evidence="19" type="ORF">GCM10009765_63910</name>
</gene>
<evidence type="ECO:0000256" key="14">
    <source>
        <dbReference type="ARBA" id="ARBA00048988"/>
    </source>
</evidence>
<keyword evidence="20" id="KW-1185">Reference proteome</keyword>
<keyword evidence="2" id="KW-0540">Nuclease</keyword>
<keyword evidence="10" id="KW-0234">DNA repair</keyword>
<keyword evidence="7" id="KW-0269">Exonuclease</keyword>
<name>A0ABN2IIK3_9ACTN</name>
<dbReference type="GO" id="GO:0004386">
    <property type="term" value="F:helicase activity"/>
    <property type="evidence" value="ECO:0007669"/>
    <property type="project" value="UniProtKB-KW"/>
</dbReference>
<feature type="region of interest" description="Disordered" evidence="16">
    <location>
        <begin position="1"/>
        <end position="20"/>
    </location>
</feature>
<evidence type="ECO:0000256" key="12">
    <source>
        <dbReference type="ARBA" id="ARBA00034617"/>
    </source>
</evidence>
<dbReference type="Proteomes" id="UP001500618">
    <property type="component" value="Unassembled WGS sequence"/>
</dbReference>
<keyword evidence="11" id="KW-0413">Isomerase</keyword>
<reference evidence="19 20" key="1">
    <citation type="journal article" date="2019" name="Int. J. Syst. Evol. Microbiol.">
        <title>The Global Catalogue of Microorganisms (GCM) 10K type strain sequencing project: providing services to taxonomists for standard genome sequencing and annotation.</title>
        <authorList>
            <consortium name="The Broad Institute Genomics Platform"/>
            <consortium name="The Broad Institute Genome Sequencing Center for Infectious Disease"/>
            <person name="Wu L."/>
            <person name="Ma J."/>
        </authorList>
    </citation>
    <scope>NUCLEOTIDE SEQUENCE [LARGE SCALE GENOMIC DNA]</scope>
    <source>
        <strain evidence="19 20">JCM 14718</strain>
    </source>
</reference>
<evidence type="ECO:0000313" key="19">
    <source>
        <dbReference type="EMBL" id="GAA1705758.1"/>
    </source>
</evidence>
<keyword evidence="9" id="KW-0238">DNA-binding</keyword>
<keyword evidence="3 15" id="KW-0547">Nucleotide-binding</keyword>
<feature type="compositionally biased region" description="Basic and acidic residues" evidence="16">
    <location>
        <begin position="1"/>
        <end position="10"/>
    </location>
</feature>
<evidence type="ECO:0000256" key="6">
    <source>
        <dbReference type="ARBA" id="ARBA00022806"/>
    </source>
</evidence>
<evidence type="ECO:0000313" key="20">
    <source>
        <dbReference type="Proteomes" id="UP001500618"/>
    </source>
</evidence>
<evidence type="ECO:0000256" key="10">
    <source>
        <dbReference type="ARBA" id="ARBA00023204"/>
    </source>
</evidence>
<evidence type="ECO:0000259" key="18">
    <source>
        <dbReference type="PROSITE" id="PS51217"/>
    </source>
</evidence>
<evidence type="ECO:0000256" key="8">
    <source>
        <dbReference type="ARBA" id="ARBA00022840"/>
    </source>
</evidence>
<dbReference type="PROSITE" id="PS51217">
    <property type="entry name" value="UVRD_HELICASE_CTER"/>
    <property type="match status" value="1"/>
</dbReference>
<keyword evidence="5 15" id="KW-0378">Hydrolase</keyword>
<dbReference type="InterPro" id="IPR014017">
    <property type="entry name" value="DNA_helicase_UvrD-like_C"/>
</dbReference>
<dbReference type="Pfam" id="PF13361">
    <property type="entry name" value="UvrD_C"/>
    <property type="match status" value="1"/>
</dbReference>
<keyword evidence="6 15" id="KW-0347">Helicase</keyword>
<dbReference type="PANTHER" id="PTHR11070">
    <property type="entry name" value="UVRD / RECB / PCRA DNA HELICASE FAMILY MEMBER"/>
    <property type="match status" value="1"/>
</dbReference>
<dbReference type="Pfam" id="PF00580">
    <property type="entry name" value="UvrD-helicase"/>
    <property type="match status" value="1"/>
</dbReference>
<dbReference type="Pfam" id="PF12705">
    <property type="entry name" value="PDDEXK_1"/>
    <property type="match status" value="1"/>
</dbReference>
<dbReference type="InterPro" id="IPR038726">
    <property type="entry name" value="PDDEXK_AddAB-type"/>
</dbReference>
<dbReference type="InterPro" id="IPR011604">
    <property type="entry name" value="PDDEXK-like_dom_sf"/>
</dbReference>
<evidence type="ECO:0000256" key="9">
    <source>
        <dbReference type="ARBA" id="ARBA00023125"/>
    </source>
</evidence>
<feature type="domain" description="UvrD-like helicase ATP-binding" evidence="17">
    <location>
        <begin position="20"/>
        <end position="319"/>
    </location>
</feature>
<comment type="catalytic activity">
    <reaction evidence="12">
        <text>Couples ATP hydrolysis with the unwinding of duplex DNA by translocating in the 3'-5' direction.</text>
        <dbReference type="EC" id="5.6.2.4"/>
    </reaction>
</comment>
<evidence type="ECO:0000256" key="2">
    <source>
        <dbReference type="ARBA" id="ARBA00022722"/>
    </source>
</evidence>
<dbReference type="PROSITE" id="PS51198">
    <property type="entry name" value="UVRD_HELICASE_ATP_BIND"/>
    <property type="match status" value="1"/>
</dbReference>
<dbReference type="Gene3D" id="1.10.10.160">
    <property type="match status" value="1"/>
</dbReference>
<comment type="catalytic activity">
    <reaction evidence="14">
        <text>ATP + H2O = ADP + phosphate + H(+)</text>
        <dbReference type="Rhea" id="RHEA:13065"/>
        <dbReference type="ChEBI" id="CHEBI:15377"/>
        <dbReference type="ChEBI" id="CHEBI:15378"/>
        <dbReference type="ChEBI" id="CHEBI:30616"/>
        <dbReference type="ChEBI" id="CHEBI:43474"/>
        <dbReference type="ChEBI" id="CHEBI:456216"/>
        <dbReference type="EC" id="5.6.2.4"/>
    </reaction>
</comment>
<dbReference type="EC" id="5.6.2.4" evidence="13"/>
<evidence type="ECO:0000256" key="15">
    <source>
        <dbReference type="PROSITE-ProRule" id="PRU00560"/>
    </source>
</evidence>
<dbReference type="Gene3D" id="1.10.486.10">
    <property type="entry name" value="PCRA, domain 4"/>
    <property type="match status" value="1"/>
</dbReference>
<comment type="similarity">
    <text evidence="1">Belongs to the helicase family. UvrD subfamily.</text>
</comment>
<evidence type="ECO:0000256" key="7">
    <source>
        <dbReference type="ARBA" id="ARBA00022839"/>
    </source>
</evidence>
<proteinExistence type="inferred from homology"/>
<sequence>MPDPQRREPSEGPGDAAQPLIFDPGQRAVIDHHNGPLRVLGGPGTGKTTALVEAVVARIASGVPPEKVLLLAFDRRTAAALRERIARRLGGASGEPTARTWHSYAFAVLHRRATAFGEQTPRLLTGPEHDHVIRELVAGDLIDDPRRWPAWLHPALGTRGFARELRDLLMRASERGVGASTLRKWGRQHGRVDWGATAKFMAQYAAVTALADDTAYDPAELVRAVLDAFAADPEFAEREAGRFTHVYVDSYAEADPAQEALLRALAAGAESVVVAGDPDQAVYTFRGGTTACLARFPDRFGRAGELAGTVALDTCYRAGPGLTDAWARIAMGLRGRPDHRLMRPAPFAPDGQVEAHVLRSASQQASYVAHRLREAHLTHGVPWNRMAVLVRSTTHSLPGLRRALLAAGVPMTAHSEELPLVAQPAVQALLEVLRLANRPDQFTADEAIALLASPVGGADSLSLHRLRKWLRRVEVAEGGARTSAEVLRAAVEDPGELMEVPPLVAAPAQRIADLVKAAREAAGRGEDAEHVLWEVWAATGLAERWAADSRAGGRRGASADADLDAVVALFDAAARLVDRLPRSGPDALLDHLLGQQVPGDSLAERAPSGDAVTVTSSHAALGREWDVVAVLGVQEGNWPDLRPRGSLLGSELLVDVVSGVVGEGSPAKLSSSGALTRLLDEERRLFYLACSRARRSLLVTAVGDSENEPSRFLDELVPTWEERPRPVTSVPRTLSLPALVAELRSVVTDAQRPLAVRRAAAEQLARLAADRVPGAHPDDWYGLQPQSTEAPLKADGELVRVSPSRVEQFDTCALRWLLEGAGGTAGPGGAQGLGMLVHDAATLAVDDSVTTEELDARIDAGWDDIDVGGPWVANKQRERARQMVRKLLAWIKANQRDLVSVEEGFEIQLGSVSLHGRIDRLERDPAGRLVVVDLKTGSSAPSKQQAATNPQLGVYQLAIEEGAFPAHGRRPGGAVLVHLGTTAKSFVERTQPPLPDTEDPAWARDLLDQVAEGMAGSVFTASVNDYCSICPVRTSCPADPHGGQVTG</sequence>
<evidence type="ECO:0000256" key="5">
    <source>
        <dbReference type="ARBA" id="ARBA00022801"/>
    </source>
</evidence>
<dbReference type="SUPFAM" id="SSF52540">
    <property type="entry name" value="P-loop containing nucleoside triphosphate hydrolases"/>
    <property type="match status" value="1"/>
</dbReference>
<accession>A0ABN2IIK3</accession>
<evidence type="ECO:0000256" key="1">
    <source>
        <dbReference type="ARBA" id="ARBA00009922"/>
    </source>
</evidence>
<dbReference type="PANTHER" id="PTHR11070:SF59">
    <property type="entry name" value="DNA 3'-5' HELICASE"/>
    <property type="match status" value="1"/>
</dbReference>
<dbReference type="InterPro" id="IPR013986">
    <property type="entry name" value="DExx_box_DNA_helicase_dom_sf"/>
</dbReference>
<evidence type="ECO:0000259" key="17">
    <source>
        <dbReference type="PROSITE" id="PS51198"/>
    </source>
</evidence>
<evidence type="ECO:0000256" key="4">
    <source>
        <dbReference type="ARBA" id="ARBA00022763"/>
    </source>
</evidence>
<feature type="binding site" evidence="15">
    <location>
        <begin position="41"/>
        <end position="48"/>
    </location>
    <ligand>
        <name>ATP</name>
        <dbReference type="ChEBI" id="CHEBI:30616"/>
    </ligand>
</feature>
<dbReference type="InterPro" id="IPR000212">
    <property type="entry name" value="DNA_helicase_UvrD/REP"/>
</dbReference>
<evidence type="ECO:0000256" key="11">
    <source>
        <dbReference type="ARBA" id="ARBA00023235"/>
    </source>
</evidence>